<feature type="transmembrane region" description="Helical" evidence="1">
    <location>
        <begin position="170"/>
        <end position="188"/>
    </location>
</feature>
<name>A0A4Q9GKN8_9HYPH</name>
<dbReference type="Proteomes" id="UP000291613">
    <property type="component" value="Unassembled WGS sequence"/>
</dbReference>
<dbReference type="Pfam" id="PF01970">
    <property type="entry name" value="TctA"/>
    <property type="match status" value="1"/>
</dbReference>
<feature type="transmembrane region" description="Helical" evidence="1">
    <location>
        <begin position="47"/>
        <end position="69"/>
    </location>
</feature>
<dbReference type="PANTHER" id="PTHR35342">
    <property type="entry name" value="TRICARBOXYLIC TRANSPORT PROTEIN"/>
    <property type="match status" value="1"/>
</dbReference>
<evidence type="ECO:0000259" key="2">
    <source>
        <dbReference type="Pfam" id="PF01970"/>
    </source>
</evidence>
<feature type="transmembrane region" description="Helical" evidence="1">
    <location>
        <begin position="259"/>
        <end position="282"/>
    </location>
</feature>
<feature type="transmembrane region" description="Helical" evidence="1">
    <location>
        <begin position="464"/>
        <end position="490"/>
    </location>
</feature>
<feature type="transmembrane region" description="Helical" evidence="1">
    <location>
        <begin position="319"/>
        <end position="343"/>
    </location>
</feature>
<evidence type="ECO:0000313" key="4">
    <source>
        <dbReference type="Proteomes" id="UP000291613"/>
    </source>
</evidence>
<dbReference type="AlphaFoldDB" id="A0A4Q9GKN8"/>
<comment type="caution">
    <text evidence="3">The sequence shown here is derived from an EMBL/GenBank/DDBJ whole genome shotgun (WGS) entry which is preliminary data.</text>
</comment>
<keyword evidence="4" id="KW-1185">Reference proteome</keyword>
<dbReference type="PANTHER" id="PTHR35342:SF1">
    <property type="entry name" value="BLR4373 PROTEIN"/>
    <property type="match status" value="1"/>
</dbReference>
<gene>
    <name evidence="3" type="ORF">EYR15_07345</name>
</gene>
<sequence length="524" mass="54866">MGNFGQLMDGFAVALTTHHVLIMIAGVLLGLVVGVLPGLGAPNGVSLLLPLTFGMDPIAAIILLTSMYWGALFGGSTTSILFNIPGEPSSVATTFDGYPMARKGEAVRALTLAFGSAGIGAMTGVIVITLLSGWVAQFALRFGAAEYFAVYFMAFASFIGMSGGSPFKTLVSMMLGFACATIGMDTISGESRLTFDWDPLIGGVSFLIAVIGLFGLGELLITMEEGVKFEGVKARLSMTEIFRTLAELPRYWATLIRSAAIGCWMGITPGGPTAASFMSYALGRRFSKRGSKFGTGEPEGVVAPETADHSAGSCALLPMLALGIPGSATAAVMMGGLMIWGLSPGPMLFTTRPDFVWGLIASMYLGNVIAVVLVLATVPLFAYVLRAPFKVVGPIIAVVCVIGAYTVANHMFDVWLALVFGVLGYAFKKLNYPLAPFVLAMVLGDKAEDAFRQALLTSDGSASIFFANGLVATMMGLGILLLLLPAISYVHRRFKPDGAREGVVSVVAAARYDGRDAPATTAGQ</sequence>
<evidence type="ECO:0000313" key="3">
    <source>
        <dbReference type="EMBL" id="TBN53615.1"/>
    </source>
</evidence>
<dbReference type="InterPro" id="IPR002823">
    <property type="entry name" value="DUF112_TM"/>
</dbReference>
<feature type="domain" description="DUF112" evidence="2">
    <location>
        <begin position="21"/>
        <end position="439"/>
    </location>
</feature>
<keyword evidence="1" id="KW-0812">Transmembrane</keyword>
<feature type="transmembrane region" description="Helical" evidence="1">
    <location>
        <begin position="109"/>
        <end position="135"/>
    </location>
</feature>
<proteinExistence type="predicted"/>
<dbReference type="RefSeq" id="WP_131002595.1">
    <property type="nucleotide sequence ID" value="NZ_JBHSZR010000003.1"/>
</dbReference>
<protein>
    <submittedName>
        <fullName evidence="3">Tripartite tricarboxylate transporter permease</fullName>
    </submittedName>
</protein>
<reference evidence="3 4" key="1">
    <citation type="submission" date="2019-02" db="EMBL/GenBank/DDBJ databases">
        <title>Hansschlegelia quercus sp. nov., a novel methylotrophic bacterium from buds of oak (Quercus robur L.).</title>
        <authorList>
            <person name="Agafonova N.V."/>
            <person name="Kaparullina E.N."/>
            <person name="Grouzdev D.S."/>
            <person name="Doronina N.V."/>
        </authorList>
    </citation>
    <scope>NUCLEOTIDE SEQUENCE [LARGE SCALE GENOMIC DNA]</scope>
    <source>
        <strain evidence="3 4">Dub</strain>
    </source>
</reference>
<feature type="transmembrane region" description="Helical" evidence="1">
    <location>
        <begin position="20"/>
        <end position="40"/>
    </location>
</feature>
<keyword evidence="1" id="KW-1133">Transmembrane helix</keyword>
<feature type="transmembrane region" description="Helical" evidence="1">
    <location>
        <begin position="147"/>
        <end position="164"/>
    </location>
</feature>
<feature type="transmembrane region" description="Helical" evidence="1">
    <location>
        <begin position="200"/>
        <end position="221"/>
    </location>
</feature>
<keyword evidence="1" id="KW-0472">Membrane</keyword>
<organism evidence="3 4">
    <name type="scientific">Hansschlegelia quercus</name>
    <dbReference type="NCBI Taxonomy" id="2528245"/>
    <lineage>
        <taxon>Bacteria</taxon>
        <taxon>Pseudomonadati</taxon>
        <taxon>Pseudomonadota</taxon>
        <taxon>Alphaproteobacteria</taxon>
        <taxon>Hyphomicrobiales</taxon>
        <taxon>Methylopilaceae</taxon>
        <taxon>Hansschlegelia</taxon>
    </lineage>
</organism>
<accession>A0A4Q9GKN8</accession>
<feature type="transmembrane region" description="Helical" evidence="1">
    <location>
        <begin position="395"/>
        <end position="427"/>
    </location>
</feature>
<dbReference type="EMBL" id="SIUB01000003">
    <property type="protein sequence ID" value="TBN53615.1"/>
    <property type="molecule type" value="Genomic_DNA"/>
</dbReference>
<feature type="transmembrane region" description="Helical" evidence="1">
    <location>
        <begin position="355"/>
        <end position="383"/>
    </location>
</feature>
<dbReference type="OrthoDB" id="7323395at2"/>
<evidence type="ECO:0000256" key="1">
    <source>
        <dbReference type="SAM" id="Phobius"/>
    </source>
</evidence>